<comment type="caution">
    <text evidence="7">The sequence shown here is derived from an EMBL/GenBank/DDBJ whole genome shotgun (WGS) entry which is preliminary data.</text>
</comment>
<dbReference type="PANTHER" id="PTHR42862">
    <property type="entry name" value="DELTA-1-PYRROLINE-5-CARBOXYLATE DEHYDROGENASE 1, ISOFORM A-RELATED"/>
    <property type="match status" value="1"/>
</dbReference>
<organism evidence="7 8">
    <name type="scientific">Sulfobacillus benefaciens</name>
    <dbReference type="NCBI Taxonomy" id="453960"/>
    <lineage>
        <taxon>Bacteria</taxon>
        <taxon>Bacillati</taxon>
        <taxon>Bacillota</taxon>
        <taxon>Clostridia</taxon>
        <taxon>Eubacteriales</taxon>
        <taxon>Clostridiales Family XVII. Incertae Sedis</taxon>
        <taxon>Sulfobacillus</taxon>
    </lineage>
</organism>
<comment type="pathway">
    <text evidence="1">Amino-acid degradation; L-proline degradation into L-glutamate; L-glutamate from L-proline: step 2/2.</text>
</comment>
<reference evidence="7 8" key="1">
    <citation type="journal article" date="2014" name="BMC Genomics">
        <title>Comparison of environmental and isolate Sulfobacillus genomes reveals diverse carbon, sulfur, nitrogen, and hydrogen metabolisms.</title>
        <authorList>
            <person name="Justice N.B."/>
            <person name="Norman A."/>
            <person name="Brown C.T."/>
            <person name="Singh A."/>
            <person name="Thomas B.C."/>
            <person name="Banfield J.F."/>
        </authorList>
    </citation>
    <scope>NUCLEOTIDE SEQUENCE [LARGE SCALE GENOMIC DNA]</scope>
    <source>
        <strain evidence="7">AMDSBA4</strain>
    </source>
</reference>
<dbReference type="InterPro" id="IPR016161">
    <property type="entry name" value="Ald_DH/histidinol_DH"/>
</dbReference>
<dbReference type="Proteomes" id="UP000242972">
    <property type="component" value="Unassembled WGS sequence"/>
</dbReference>
<protein>
    <recommendedName>
        <fullName evidence="2">L-glutamate gamma-semialdehyde dehydrogenase</fullName>
        <ecNumber evidence="2">1.2.1.88</ecNumber>
    </recommendedName>
</protein>
<accession>A0A2T2XFX9</accession>
<dbReference type="GO" id="GO:0004657">
    <property type="term" value="F:proline dehydrogenase activity"/>
    <property type="evidence" value="ECO:0007669"/>
    <property type="project" value="UniProtKB-ARBA"/>
</dbReference>
<keyword evidence="3 7" id="KW-0560">Oxidoreductase</keyword>
<evidence type="ECO:0000256" key="5">
    <source>
        <dbReference type="ARBA" id="ARBA00048142"/>
    </source>
</evidence>
<dbReference type="GO" id="GO:0010133">
    <property type="term" value="P:L-proline catabolic process to L-glutamate"/>
    <property type="evidence" value="ECO:0007669"/>
    <property type="project" value="TreeGrafter"/>
</dbReference>
<evidence type="ECO:0000256" key="4">
    <source>
        <dbReference type="ARBA" id="ARBA00023027"/>
    </source>
</evidence>
<dbReference type="GO" id="GO:0009898">
    <property type="term" value="C:cytoplasmic side of plasma membrane"/>
    <property type="evidence" value="ECO:0007669"/>
    <property type="project" value="TreeGrafter"/>
</dbReference>
<dbReference type="PROSITE" id="PS00070">
    <property type="entry name" value="ALDEHYDE_DEHYDR_CYS"/>
    <property type="match status" value="1"/>
</dbReference>
<dbReference type="SUPFAM" id="SSF53720">
    <property type="entry name" value="ALDH-like"/>
    <property type="match status" value="1"/>
</dbReference>
<evidence type="ECO:0000259" key="6">
    <source>
        <dbReference type="Pfam" id="PF00171"/>
    </source>
</evidence>
<dbReference type="Pfam" id="PF00171">
    <property type="entry name" value="Aldedh"/>
    <property type="match status" value="1"/>
</dbReference>
<name>A0A2T2XFX9_9FIRM</name>
<evidence type="ECO:0000256" key="1">
    <source>
        <dbReference type="ARBA" id="ARBA00004786"/>
    </source>
</evidence>
<dbReference type="InterPro" id="IPR016160">
    <property type="entry name" value="Ald_DH_CS_CYS"/>
</dbReference>
<dbReference type="AlphaFoldDB" id="A0A2T2XFX9"/>
<dbReference type="InterPro" id="IPR016162">
    <property type="entry name" value="Ald_DH_N"/>
</dbReference>
<proteinExistence type="predicted"/>
<dbReference type="EMBL" id="PXYW01000021">
    <property type="protein sequence ID" value="PSR33378.1"/>
    <property type="molecule type" value="Genomic_DNA"/>
</dbReference>
<dbReference type="InterPro" id="IPR016163">
    <property type="entry name" value="Ald_DH_C"/>
</dbReference>
<dbReference type="InterPro" id="IPR050485">
    <property type="entry name" value="Proline_metab_enzyme"/>
</dbReference>
<sequence length="519" mass="56481">MGLFAFENAPFLDFTDPDEKALMLHTVQSIRGHLGKTYPLRIGDQNRPIQSVFPSINPMEPREAVGMISQGQPADVEDAVQAAERAYPLWSRIPVWDRAAVLLRAGHLLRQRRRQMLAWIALEVGKNWSQADGEVAEAIDHFEWNAREILRWDEGRPIQPLIPEFNQYRYRSLGVGAVISPWNFPTTLPLGMIVAAIAAGNTVVFKPAEDASVIAHQLLDILDEAGLPPGVVNLITGEGSVVGPALVTHPRIRFVAFVGSRQVGTQIHHSASGLQPGQVHLKRVMTEMGGKNATVVADDADLDWAAKEITAAAFGYQGQKCSATSRVIAMRPIYQELLDRVVALAADLSSQYGLPENNAPYGPVINQKALDKILRYYALAPAEGTVALAGTRLDTPGFGVTPLVVSQVSTGSPLFREEIFGPVLTFTMAESFDEALNLANDCEYALTGAVFTKSPARLAEARERFYVGNLYLNRSSTGAMAGVHPFGGYKGSGTGPKVGSPDYLGFFLEAQTITEKVRY</sequence>
<comment type="catalytic activity">
    <reaction evidence="5">
        <text>L-glutamate 5-semialdehyde + NAD(+) + H2O = L-glutamate + NADH + 2 H(+)</text>
        <dbReference type="Rhea" id="RHEA:30235"/>
        <dbReference type="ChEBI" id="CHEBI:15377"/>
        <dbReference type="ChEBI" id="CHEBI:15378"/>
        <dbReference type="ChEBI" id="CHEBI:29985"/>
        <dbReference type="ChEBI" id="CHEBI:57540"/>
        <dbReference type="ChEBI" id="CHEBI:57945"/>
        <dbReference type="ChEBI" id="CHEBI:58066"/>
        <dbReference type="EC" id="1.2.1.88"/>
    </reaction>
</comment>
<feature type="domain" description="Aldehyde dehydrogenase" evidence="6">
    <location>
        <begin position="52"/>
        <end position="513"/>
    </location>
</feature>
<dbReference type="GO" id="GO:0003842">
    <property type="term" value="F:L-glutamate gamma-semialdehyde dehydrogenase activity"/>
    <property type="evidence" value="ECO:0007669"/>
    <property type="project" value="UniProtKB-EC"/>
</dbReference>
<evidence type="ECO:0000313" key="7">
    <source>
        <dbReference type="EMBL" id="PSR33378.1"/>
    </source>
</evidence>
<dbReference type="EC" id="1.2.1.88" evidence="2"/>
<keyword evidence="4" id="KW-0520">NAD</keyword>
<dbReference type="InterPro" id="IPR015590">
    <property type="entry name" value="Aldehyde_DH_dom"/>
</dbReference>
<dbReference type="Gene3D" id="3.40.309.10">
    <property type="entry name" value="Aldehyde Dehydrogenase, Chain A, domain 2"/>
    <property type="match status" value="1"/>
</dbReference>
<dbReference type="Gene3D" id="3.40.605.10">
    <property type="entry name" value="Aldehyde Dehydrogenase, Chain A, domain 1"/>
    <property type="match status" value="1"/>
</dbReference>
<evidence type="ECO:0000256" key="2">
    <source>
        <dbReference type="ARBA" id="ARBA00012884"/>
    </source>
</evidence>
<dbReference type="PANTHER" id="PTHR42862:SF1">
    <property type="entry name" value="DELTA-1-PYRROLINE-5-CARBOXYLATE DEHYDROGENASE 2, ISOFORM A-RELATED"/>
    <property type="match status" value="1"/>
</dbReference>
<dbReference type="FunFam" id="3.40.309.10:FF:000005">
    <property type="entry name" value="1-pyrroline-5-carboxylate dehydrogenase 1"/>
    <property type="match status" value="1"/>
</dbReference>
<evidence type="ECO:0000256" key="3">
    <source>
        <dbReference type="ARBA" id="ARBA00023002"/>
    </source>
</evidence>
<gene>
    <name evidence="7" type="ORF">C7B46_09985</name>
</gene>
<evidence type="ECO:0000313" key="8">
    <source>
        <dbReference type="Proteomes" id="UP000242972"/>
    </source>
</evidence>